<evidence type="ECO:0000256" key="2">
    <source>
        <dbReference type="ARBA" id="ARBA00022824"/>
    </source>
</evidence>
<dbReference type="InterPro" id="IPR042050">
    <property type="entry name" value="BIP_NBD"/>
</dbReference>
<evidence type="ECO:0000256" key="7">
    <source>
        <dbReference type="SAM" id="SignalP"/>
    </source>
</evidence>
<dbReference type="CDD" id="cd10241">
    <property type="entry name" value="ASKHA_NBD_HSP70_BiP"/>
    <property type="match status" value="1"/>
</dbReference>
<protein>
    <submittedName>
        <fullName evidence="8">Endoplasmic reticulum chaperone BiP</fullName>
    </submittedName>
</protein>
<organism evidence="8 9">
    <name type="scientific">Tritrichomonas musculus</name>
    <dbReference type="NCBI Taxonomy" id="1915356"/>
    <lineage>
        <taxon>Eukaryota</taxon>
        <taxon>Metamonada</taxon>
        <taxon>Parabasalia</taxon>
        <taxon>Tritrichomonadida</taxon>
        <taxon>Tritrichomonadidae</taxon>
        <taxon>Tritrichomonas</taxon>
    </lineage>
</organism>
<dbReference type="InterPro" id="IPR029048">
    <property type="entry name" value="HSP70_C_sf"/>
</dbReference>
<evidence type="ECO:0000313" key="9">
    <source>
        <dbReference type="Proteomes" id="UP001470230"/>
    </source>
</evidence>
<dbReference type="InterPro" id="IPR018181">
    <property type="entry name" value="Heat_shock_70_CS"/>
</dbReference>
<feature type="chain" id="PRO_5045280076" evidence="7">
    <location>
        <begin position="19"/>
        <end position="655"/>
    </location>
</feature>
<dbReference type="Gene3D" id="2.60.34.10">
    <property type="entry name" value="Substrate Binding Domain Of DNAk, Chain A, domain 1"/>
    <property type="match status" value="1"/>
</dbReference>
<feature type="compositionally biased region" description="Acidic residues" evidence="6">
    <location>
        <begin position="637"/>
        <end position="655"/>
    </location>
</feature>
<feature type="signal peptide" evidence="7">
    <location>
        <begin position="1"/>
        <end position="18"/>
    </location>
</feature>
<dbReference type="SUPFAM" id="SSF53067">
    <property type="entry name" value="Actin-like ATPase domain"/>
    <property type="match status" value="2"/>
</dbReference>
<comment type="similarity">
    <text evidence="4">Belongs to the heat shock protein 70 family.</text>
</comment>
<dbReference type="SUPFAM" id="SSF100934">
    <property type="entry name" value="Heat shock protein 70kD (HSP70), C-terminal subdomain"/>
    <property type="match status" value="1"/>
</dbReference>
<feature type="region of interest" description="Disordered" evidence="6">
    <location>
        <begin position="621"/>
        <end position="655"/>
    </location>
</feature>
<keyword evidence="7" id="KW-0732">Signal</keyword>
<dbReference type="Proteomes" id="UP001470230">
    <property type="component" value="Unassembled WGS sequence"/>
</dbReference>
<keyword evidence="1 4" id="KW-0547">Nucleotide-binding</keyword>
<keyword evidence="3 4" id="KW-0067">ATP-binding</keyword>
<dbReference type="InterPro" id="IPR029047">
    <property type="entry name" value="HSP70_peptide-bd_sf"/>
</dbReference>
<dbReference type="PRINTS" id="PR00301">
    <property type="entry name" value="HEATSHOCK70"/>
</dbReference>
<sequence length="655" mass="72986">MSLKMFVFFLSLFISCQDEEQSKEKMGTVIGIDLGTTYSCVAIYQNGKVDIIANEAGSRITPSVVSFGESERLVGDAAKHQMTINPANTVFGIKRLMGLRYSDKSLQDETKRLPYKVIEQDNRPYVQVEFKGETRLFSPEEISAMILSKMKQIAEDYLGKQVKNAVITVPAYFNDAQRKATIDAGAIAGLNVVRILNEPTAASLAYGLNQKGSKKILVFDLGGGTFDVSVLTVEDGLFEVLATNGDTHLGGEDFDDRVIEYLKKQYIKKTNKDPTKNSKAISKLKREAEKAKHALSSLHQVTIEIENFYDGDDFVETLTRARFEELNNDLFRKTMIPVQNVIKDSGLSKSEIDDIVLIGGSTRIPKVQQMVRDFFDGKEPSKNINPDEAVAHGAAVQAAVLSDDEDPGQVILLNVNPLTLGIETVGGVMTALIPRNSRVPTSKSNTFTTYQDNQEQVKIQVFEGERPMTKDNHLLGSFDLIGIKPAPRGVPQIEVTFEIDSNGMLFVSAEDKATKTKNSITINAQEQRLSEAQREKAIKDAEEMKAEDEKIRQGILARNKLENFLFSVKSQVEDEKAGARYSAEEKEKITEFYTEGLKWLDEHQNEEKEIYDEKLKEFHDSLNPLISQQGGGVEPESGNEEEANTDENTMEDDSL</sequence>
<dbReference type="PANTHER" id="PTHR19375">
    <property type="entry name" value="HEAT SHOCK PROTEIN 70KDA"/>
    <property type="match status" value="1"/>
</dbReference>
<reference evidence="8 9" key="1">
    <citation type="submission" date="2024-04" db="EMBL/GenBank/DDBJ databases">
        <title>Tritrichomonas musculus Genome.</title>
        <authorList>
            <person name="Alves-Ferreira E."/>
            <person name="Grigg M."/>
            <person name="Lorenzi H."/>
            <person name="Galac M."/>
        </authorList>
    </citation>
    <scope>NUCLEOTIDE SEQUENCE [LARGE SCALE GENOMIC DNA]</scope>
    <source>
        <strain evidence="8 9">EAF2021</strain>
    </source>
</reference>
<dbReference type="PROSITE" id="PS00329">
    <property type="entry name" value="HSP70_2"/>
    <property type="match status" value="1"/>
</dbReference>
<dbReference type="PROSITE" id="PS00297">
    <property type="entry name" value="HSP70_1"/>
    <property type="match status" value="1"/>
</dbReference>
<dbReference type="InterPro" id="IPR043129">
    <property type="entry name" value="ATPase_NBD"/>
</dbReference>
<evidence type="ECO:0000256" key="6">
    <source>
        <dbReference type="SAM" id="MobiDB-lite"/>
    </source>
</evidence>
<dbReference type="Gene3D" id="3.30.420.40">
    <property type="match status" value="2"/>
</dbReference>
<keyword evidence="9" id="KW-1185">Reference proteome</keyword>
<name>A0ABR2GSN7_9EUKA</name>
<dbReference type="NCBIfam" id="NF001413">
    <property type="entry name" value="PRK00290.1"/>
    <property type="match status" value="1"/>
</dbReference>
<accession>A0ABR2GSN7</accession>
<dbReference type="Gene3D" id="1.20.1270.10">
    <property type="match status" value="1"/>
</dbReference>
<evidence type="ECO:0000256" key="3">
    <source>
        <dbReference type="ARBA" id="ARBA00022840"/>
    </source>
</evidence>
<dbReference type="SUPFAM" id="SSF100920">
    <property type="entry name" value="Heat shock protein 70kD (HSP70), peptide-binding domain"/>
    <property type="match status" value="1"/>
</dbReference>
<dbReference type="PROSITE" id="PS51257">
    <property type="entry name" value="PROKAR_LIPOPROTEIN"/>
    <property type="match status" value="1"/>
</dbReference>
<keyword evidence="2" id="KW-0256">Endoplasmic reticulum</keyword>
<gene>
    <name evidence="8" type="ORF">M9Y10_037613</name>
</gene>
<dbReference type="InterPro" id="IPR013126">
    <property type="entry name" value="Hsp_70_fam"/>
</dbReference>
<evidence type="ECO:0000313" key="8">
    <source>
        <dbReference type="EMBL" id="KAK8836676.1"/>
    </source>
</evidence>
<evidence type="ECO:0000256" key="5">
    <source>
        <dbReference type="SAM" id="Coils"/>
    </source>
</evidence>
<evidence type="ECO:0000256" key="4">
    <source>
        <dbReference type="RuleBase" id="RU003322"/>
    </source>
</evidence>
<dbReference type="PROSITE" id="PS01036">
    <property type="entry name" value="HSP70_3"/>
    <property type="match status" value="1"/>
</dbReference>
<comment type="caution">
    <text evidence="8">The sequence shown here is derived from an EMBL/GenBank/DDBJ whole genome shotgun (WGS) entry which is preliminary data.</text>
</comment>
<feature type="coiled-coil region" evidence="5">
    <location>
        <begin position="522"/>
        <end position="549"/>
    </location>
</feature>
<proteinExistence type="inferred from homology"/>
<evidence type="ECO:0000256" key="1">
    <source>
        <dbReference type="ARBA" id="ARBA00022741"/>
    </source>
</evidence>
<dbReference type="Gene3D" id="3.90.640.10">
    <property type="entry name" value="Actin, Chain A, domain 4"/>
    <property type="match status" value="1"/>
</dbReference>
<dbReference type="Pfam" id="PF00012">
    <property type="entry name" value="HSP70"/>
    <property type="match status" value="1"/>
</dbReference>
<keyword evidence="5" id="KW-0175">Coiled coil</keyword>
<dbReference type="EMBL" id="JAPFFF010000064">
    <property type="protein sequence ID" value="KAK8836676.1"/>
    <property type="molecule type" value="Genomic_DNA"/>
</dbReference>